<dbReference type="InterPro" id="IPR000914">
    <property type="entry name" value="SBP_5_dom"/>
</dbReference>
<evidence type="ECO:0000256" key="4">
    <source>
        <dbReference type="SAM" id="SignalP"/>
    </source>
</evidence>
<dbReference type="GO" id="GO:0042597">
    <property type="term" value="C:periplasmic space"/>
    <property type="evidence" value="ECO:0007669"/>
    <property type="project" value="UniProtKB-ARBA"/>
</dbReference>
<dbReference type="PANTHER" id="PTHR30290:SF9">
    <property type="entry name" value="OLIGOPEPTIDE-BINDING PROTEIN APPA"/>
    <property type="match status" value="1"/>
</dbReference>
<evidence type="ECO:0000313" key="6">
    <source>
        <dbReference type="EMBL" id="HJE19505.1"/>
    </source>
</evidence>
<organism evidence="6 7">
    <name type="scientific">Aliicoccus persicus</name>
    <dbReference type="NCBI Taxonomy" id="930138"/>
    <lineage>
        <taxon>Bacteria</taxon>
        <taxon>Bacillati</taxon>
        <taxon>Bacillota</taxon>
        <taxon>Bacilli</taxon>
        <taxon>Bacillales</taxon>
        <taxon>Staphylococcaceae</taxon>
        <taxon>Aliicoccus</taxon>
    </lineage>
</organism>
<dbReference type="GO" id="GO:0015833">
    <property type="term" value="P:peptide transport"/>
    <property type="evidence" value="ECO:0007669"/>
    <property type="project" value="TreeGrafter"/>
</dbReference>
<comment type="caution">
    <text evidence="6">The sequence shown here is derived from an EMBL/GenBank/DDBJ whole genome shotgun (WGS) entry which is preliminary data.</text>
</comment>
<accession>A0A921DWB2</accession>
<protein>
    <submittedName>
        <fullName evidence="6">ABC transporter substrate-binding protein</fullName>
    </submittedName>
</protein>
<dbReference type="GO" id="GO:1904680">
    <property type="term" value="F:peptide transmembrane transporter activity"/>
    <property type="evidence" value="ECO:0007669"/>
    <property type="project" value="TreeGrafter"/>
</dbReference>
<evidence type="ECO:0000313" key="7">
    <source>
        <dbReference type="Proteomes" id="UP000763505"/>
    </source>
</evidence>
<dbReference type="Proteomes" id="UP000763505">
    <property type="component" value="Unassembled WGS sequence"/>
</dbReference>
<feature type="signal peptide" evidence="4">
    <location>
        <begin position="1"/>
        <end position="30"/>
    </location>
</feature>
<dbReference type="GO" id="GO:0043190">
    <property type="term" value="C:ATP-binding cassette (ABC) transporter complex"/>
    <property type="evidence" value="ECO:0007669"/>
    <property type="project" value="InterPro"/>
</dbReference>
<keyword evidence="3 4" id="KW-0732">Signal</keyword>
<dbReference type="SUPFAM" id="SSF53850">
    <property type="entry name" value="Periplasmic binding protein-like II"/>
    <property type="match status" value="1"/>
</dbReference>
<gene>
    <name evidence="6" type="ORF">K8V35_04025</name>
</gene>
<evidence type="ECO:0000256" key="2">
    <source>
        <dbReference type="ARBA" id="ARBA00022448"/>
    </source>
</evidence>
<dbReference type="Pfam" id="PF00496">
    <property type="entry name" value="SBP_bac_5"/>
    <property type="match status" value="1"/>
</dbReference>
<dbReference type="Gene3D" id="3.40.190.10">
    <property type="entry name" value="Periplasmic binding protein-like II"/>
    <property type="match status" value="2"/>
</dbReference>
<evidence type="ECO:0000256" key="3">
    <source>
        <dbReference type="ARBA" id="ARBA00022729"/>
    </source>
</evidence>
<dbReference type="AlphaFoldDB" id="A0A921DWB2"/>
<feature type="chain" id="PRO_5037494602" evidence="4">
    <location>
        <begin position="31"/>
        <end position="552"/>
    </location>
</feature>
<reference evidence="6" key="2">
    <citation type="submission" date="2021-09" db="EMBL/GenBank/DDBJ databases">
        <authorList>
            <person name="Gilroy R."/>
        </authorList>
    </citation>
    <scope>NUCLEOTIDE SEQUENCE</scope>
    <source>
        <strain evidence="6">6019</strain>
    </source>
</reference>
<reference evidence="6" key="1">
    <citation type="journal article" date="2021" name="PeerJ">
        <title>Extensive microbial diversity within the chicken gut microbiome revealed by metagenomics and culture.</title>
        <authorList>
            <person name="Gilroy R."/>
            <person name="Ravi A."/>
            <person name="Getino M."/>
            <person name="Pursley I."/>
            <person name="Horton D.L."/>
            <person name="Alikhan N.F."/>
            <person name="Baker D."/>
            <person name="Gharbi K."/>
            <person name="Hall N."/>
            <person name="Watson M."/>
            <person name="Adriaenssens E.M."/>
            <person name="Foster-Nyarko E."/>
            <person name="Jarju S."/>
            <person name="Secka A."/>
            <person name="Antonio M."/>
            <person name="Oren A."/>
            <person name="Chaudhuri R.R."/>
            <person name="La Ragione R."/>
            <person name="Hildebrand F."/>
            <person name="Pallen M.J."/>
        </authorList>
    </citation>
    <scope>NUCLEOTIDE SEQUENCE</scope>
    <source>
        <strain evidence="6">6019</strain>
    </source>
</reference>
<dbReference type="InterPro" id="IPR030678">
    <property type="entry name" value="Peptide/Ni-bd"/>
</dbReference>
<dbReference type="InterPro" id="IPR039424">
    <property type="entry name" value="SBP_5"/>
</dbReference>
<sequence length="552" mass="61589">MRLGKMMLTSLGVMLTASLGYSMATSSVEAQEDGVDLDIGLLNEPVSMDPHTANDIPSAQIRTQLYDTLVKQDFEMEIVESLATDWEQVDDNTWSFTLREGVTFHDGSDFTAEDVEATLERILDPSTASSVRFMFEMITDIESVDDHTLEITTEYPFAPLLSNLSHNTAGILSKDEIDADYQNAIDEAGLDITLDEYYELRAEGGDEFDEISAEITEFIGNHLAPNPVGTGHLQFVSRSPGDNIVLEGFDDYYEEGRELGTVTYRVIPENQARLAELETGGIAISDSVDPVNMERVRNADNMDIIDQEGLSMTYLAFNVENELFADVNVRKAISHALDREGMIDGLLDGRGIHGSTHIARTVNFHDESFEEIEYDMELAQEYMAESDQADGFSATLWVSNSDTNRDLAQYMQETLAELNIDVTIEEYEFGTFLDMADSGTHDMFMLQWITVTGDADYGLYPMFHTDSQDGSGNRWLYSNPELDVELDGGRQAQDEEERAAFYSEAQRILLEDLPITPLYYSELGIGVNTELVSGVELDPVGIIRLENVTAPE</sequence>
<dbReference type="Gene3D" id="3.10.105.10">
    <property type="entry name" value="Dipeptide-binding Protein, Domain 3"/>
    <property type="match status" value="1"/>
</dbReference>
<proteinExistence type="inferred from homology"/>
<dbReference type="PANTHER" id="PTHR30290">
    <property type="entry name" value="PERIPLASMIC BINDING COMPONENT OF ABC TRANSPORTER"/>
    <property type="match status" value="1"/>
</dbReference>
<name>A0A921DWB2_9STAP</name>
<evidence type="ECO:0000259" key="5">
    <source>
        <dbReference type="Pfam" id="PF00496"/>
    </source>
</evidence>
<dbReference type="EMBL" id="DYYI01000039">
    <property type="protein sequence ID" value="HJE19505.1"/>
    <property type="molecule type" value="Genomic_DNA"/>
</dbReference>
<keyword evidence="2" id="KW-0813">Transport</keyword>
<comment type="similarity">
    <text evidence="1">Belongs to the bacterial solute-binding protein 5 family.</text>
</comment>
<dbReference type="PIRSF" id="PIRSF002741">
    <property type="entry name" value="MppA"/>
    <property type="match status" value="1"/>
</dbReference>
<evidence type="ECO:0000256" key="1">
    <source>
        <dbReference type="ARBA" id="ARBA00005695"/>
    </source>
</evidence>
<feature type="domain" description="Solute-binding protein family 5" evidence="5">
    <location>
        <begin position="77"/>
        <end position="467"/>
    </location>
</feature>